<feature type="domain" description="Phosphoadenosine phosphosulphate reductase" evidence="1">
    <location>
        <begin position="8"/>
        <end position="177"/>
    </location>
</feature>
<protein>
    <recommendedName>
        <fullName evidence="1">Phosphoadenosine phosphosulphate reductase domain-containing protein</fullName>
    </recommendedName>
</protein>
<dbReference type="SUPFAM" id="SSF52402">
    <property type="entry name" value="Adenine nucleotide alpha hydrolases-like"/>
    <property type="match status" value="1"/>
</dbReference>
<dbReference type="Pfam" id="PF01507">
    <property type="entry name" value="PAPS_reduct"/>
    <property type="match status" value="1"/>
</dbReference>
<proteinExistence type="predicted"/>
<accession>A0A0F6XZ17</accession>
<dbReference type="InterPro" id="IPR014729">
    <property type="entry name" value="Rossmann-like_a/b/a_fold"/>
</dbReference>
<reference evidence="2" key="1">
    <citation type="submission" date="2015-03" db="EMBL/GenBank/DDBJ databases">
        <title>MIGS Cultured Bacterial/Archaeal sample from Brevibacillus laterosporus.</title>
        <authorList>
            <person name="Zeng D."/>
            <person name="Zhu L."/>
            <person name="Dong G."/>
            <person name="Ye W."/>
            <person name="Ren D."/>
            <person name="Wu L."/>
            <person name="Xu J."/>
            <person name="Li G."/>
            <person name="Guo L."/>
        </authorList>
    </citation>
    <scope>NUCLEOTIDE SEQUENCE</scope>
    <source>
        <strain evidence="2">B9</strain>
    </source>
</reference>
<dbReference type="InterPro" id="IPR002500">
    <property type="entry name" value="PAPS_reduct_dom"/>
</dbReference>
<sequence>MARTRVHVAMYSGGASSAYVAYLMVRKFGKENSILLFTDTLWEHEDNYRFMYDVADYIGLEVTTRVDGRTPEEVFEQTRFLGNSRLAKCSSELKVKQTVIFIEELRMNGFEPILYFGIGPHEKHRKDNLTEFYSHQALEPVETRFPLIDLNLIDTDIKSIIENEWRIQLPVMYKEGFSHANCGGRCVRGGFNHYKHLYLTWPDKYRDQENMEERIREMLGDVTILRKKDGTSLTLKKYREQIEQSLADGELLVDEEDSVPCVCVYA</sequence>
<evidence type="ECO:0000259" key="1">
    <source>
        <dbReference type="Pfam" id="PF01507"/>
    </source>
</evidence>
<dbReference type="EMBL" id="CP011074">
    <property type="protein sequence ID" value="AKF92996.1"/>
    <property type="molecule type" value="Genomic_DNA"/>
</dbReference>
<gene>
    <name evidence="2" type="ORF">EX87_04405</name>
</gene>
<dbReference type="GO" id="GO:0003824">
    <property type="term" value="F:catalytic activity"/>
    <property type="evidence" value="ECO:0007669"/>
    <property type="project" value="InterPro"/>
</dbReference>
<evidence type="ECO:0000313" key="2">
    <source>
        <dbReference type="EMBL" id="AKF92996.1"/>
    </source>
</evidence>
<name>A0A0F6XZ17_BRELA</name>
<dbReference type="AlphaFoldDB" id="A0A0F6XZ17"/>
<organism evidence="2">
    <name type="scientific">Brevibacillus laterosporus</name>
    <name type="common">Bacillus laterosporus</name>
    <dbReference type="NCBI Taxonomy" id="1465"/>
    <lineage>
        <taxon>Bacteria</taxon>
        <taxon>Bacillati</taxon>
        <taxon>Bacillota</taxon>
        <taxon>Bacilli</taxon>
        <taxon>Bacillales</taxon>
        <taxon>Paenibacillaceae</taxon>
        <taxon>Brevibacillus</taxon>
    </lineage>
</organism>
<dbReference type="RefSeq" id="WP_031411710.1">
    <property type="nucleotide sequence ID" value="NZ_CP011074.1"/>
</dbReference>
<dbReference type="Gene3D" id="3.40.50.620">
    <property type="entry name" value="HUPs"/>
    <property type="match status" value="1"/>
</dbReference>